<evidence type="ECO:0000259" key="11">
    <source>
        <dbReference type="PROSITE" id="PS50112"/>
    </source>
</evidence>
<keyword evidence="8" id="KW-0902">Two-component regulatory system</keyword>
<evidence type="ECO:0000256" key="9">
    <source>
        <dbReference type="SAM" id="Phobius"/>
    </source>
</evidence>
<feature type="domain" description="PAS" evidence="11">
    <location>
        <begin position="89"/>
        <end position="159"/>
    </location>
</feature>
<dbReference type="Gene3D" id="3.30.450.20">
    <property type="entry name" value="PAS domain"/>
    <property type="match status" value="1"/>
</dbReference>
<dbReference type="InterPro" id="IPR035965">
    <property type="entry name" value="PAS-like_dom_sf"/>
</dbReference>
<dbReference type="Gene3D" id="3.30.565.10">
    <property type="entry name" value="Histidine kinase-like ATPase, C-terminal domain"/>
    <property type="match status" value="1"/>
</dbReference>
<dbReference type="InterPro" id="IPR003661">
    <property type="entry name" value="HisK_dim/P_dom"/>
</dbReference>
<name>A0ABT1U2N1_9GAMM</name>
<keyword evidence="4" id="KW-0808">Transferase</keyword>
<dbReference type="InterPro" id="IPR000700">
    <property type="entry name" value="PAS-assoc_C"/>
</dbReference>
<dbReference type="NCBIfam" id="TIGR00229">
    <property type="entry name" value="sensory_box"/>
    <property type="match status" value="1"/>
</dbReference>
<sequence>MLYVLQRRPFCFSILIAASLGLFFPAITIALLLWHENLGLNWRNLIALHRNHFTLYIIWSAPLVLGFFGVILGKTSLLLKQKIDRLEHKTTELNTILNTAASAIITIDTAGAITNFNNAAEQIFGYDHDELIGKNVNCLMPAAMAAEHDAYLRRYLQTGQATILGNRREVEARRKDGQIFPVLLRVNPMYINGTIYFSGVIDDISDTKTLQNQLIQAQKLEAIGQLASGVAHEINTPIQYIGDNLSALSQNFTDITAYHQAVARLIPDTLKPRTDKLAEEHDIQFILEDSPQAIQQSLEGVERVAEIVKAMKAFSHMESAQSKQFINLHEALNSALTISRNSYKYVARVETDYDGEIGGIECYANQLNQVFLNLIINAAHAIEESQNDAGLIRVTTRKRGEQVEIQILDNGAGIPKPIRDKVFNLFFTTKPVGKGTGQGLSLAHSIIVEKHCGQLFFESETGVGTTFHILLPLNLA</sequence>
<evidence type="ECO:0000313" key="13">
    <source>
        <dbReference type="EMBL" id="MCQ8128102.1"/>
    </source>
</evidence>
<feature type="domain" description="PAC" evidence="12">
    <location>
        <begin position="166"/>
        <end position="216"/>
    </location>
</feature>
<keyword evidence="5" id="KW-0547">Nucleotide-binding</keyword>
<dbReference type="SUPFAM" id="SSF55874">
    <property type="entry name" value="ATPase domain of HSP90 chaperone/DNA topoisomerase II/histidine kinase"/>
    <property type="match status" value="1"/>
</dbReference>
<organism evidence="13 14">
    <name type="scientific">Methylomonas rivi</name>
    <dbReference type="NCBI Taxonomy" id="2952226"/>
    <lineage>
        <taxon>Bacteria</taxon>
        <taxon>Pseudomonadati</taxon>
        <taxon>Pseudomonadota</taxon>
        <taxon>Gammaproteobacteria</taxon>
        <taxon>Methylococcales</taxon>
        <taxon>Methylococcaceae</taxon>
        <taxon>Methylomonas</taxon>
    </lineage>
</organism>
<dbReference type="PRINTS" id="PR00344">
    <property type="entry name" value="BCTRLSENSOR"/>
</dbReference>
<dbReference type="EC" id="2.7.13.3" evidence="2"/>
<dbReference type="SMART" id="SM00387">
    <property type="entry name" value="HATPase_c"/>
    <property type="match status" value="1"/>
</dbReference>
<dbReference type="InterPro" id="IPR004358">
    <property type="entry name" value="Sig_transdc_His_kin-like_C"/>
</dbReference>
<evidence type="ECO:0000256" key="2">
    <source>
        <dbReference type="ARBA" id="ARBA00012438"/>
    </source>
</evidence>
<dbReference type="SUPFAM" id="SSF55785">
    <property type="entry name" value="PYP-like sensor domain (PAS domain)"/>
    <property type="match status" value="1"/>
</dbReference>
<dbReference type="InterPro" id="IPR005467">
    <property type="entry name" value="His_kinase_dom"/>
</dbReference>
<dbReference type="SMART" id="SM00086">
    <property type="entry name" value="PAC"/>
    <property type="match status" value="1"/>
</dbReference>
<evidence type="ECO:0000259" key="10">
    <source>
        <dbReference type="PROSITE" id="PS50109"/>
    </source>
</evidence>
<comment type="catalytic activity">
    <reaction evidence="1">
        <text>ATP + protein L-histidine = ADP + protein N-phospho-L-histidine.</text>
        <dbReference type="EC" id="2.7.13.3"/>
    </reaction>
</comment>
<accession>A0ABT1U2N1</accession>
<dbReference type="InterPro" id="IPR036890">
    <property type="entry name" value="HATPase_C_sf"/>
</dbReference>
<dbReference type="InterPro" id="IPR000014">
    <property type="entry name" value="PAS"/>
</dbReference>
<dbReference type="Pfam" id="PF13426">
    <property type="entry name" value="PAS_9"/>
    <property type="match status" value="1"/>
</dbReference>
<feature type="transmembrane region" description="Helical" evidence="9">
    <location>
        <begin position="12"/>
        <end position="33"/>
    </location>
</feature>
<keyword evidence="14" id="KW-1185">Reference proteome</keyword>
<dbReference type="PANTHER" id="PTHR43065">
    <property type="entry name" value="SENSOR HISTIDINE KINASE"/>
    <property type="match status" value="1"/>
</dbReference>
<dbReference type="Gene3D" id="1.10.287.130">
    <property type="match status" value="1"/>
</dbReference>
<keyword evidence="9" id="KW-0812">Transmembrane</keyword>
<dbReference type="PANTHER" id="PTHR43065:SF46">
    <property type="entry name" value="C4-DICARBOXYLATE TRANSPORT SENSOR PROTEIN DCTB"/>
    <property type="match status" value="1"/>
</dbReference>
<evidence type="ECO:0000256" key="8">
    <source>
        <dbReference type="ARBA" id="ARBA00023012"/>
    </source>
</evidence>
<dbReference type="SUPFAM" id="SSF47384">
    <property type="entry name" value="Homodimeric domain of signal transducing histidine kinase"/>
    <property type="match status" value="1"/>
</dbReference>
<keyword evidence="9" id="KW-1133">Transmembrane helix</keyword>
<dbReference type="InterPro" id="IPR001610">
    <property type="entry name" value="PAC"/>
</dbReference>
<evidence type="ECO:0000256" key="5">
    <source>
        <dbReference type="ARBA" id="ARBA00022741"/>
    </source>
</evidence>
<dbReference type="InterPro" id="IPR036097">
    <property type="entry name" value="HisK_dim/P_sf"/>
</dbReference>
<protein>
    <recommendedName>
        <fullName evidence="2">histidine kinase</fullName>
        <ecNumber evidence="2">2.7.13.3</ecNumber>
    </recommendedName>
</protein>
<dbReference type="PROSITE" id="PS50113">
    <property type="entry name" value="PAC"/>
    <property type="match status" value="1"/>
</dbReference>
<feature type="transmembrane region" description="Helical" evidence="9">
    <location>
        <begin position="53"/>
        <end position="72"/>
    </location>
</feature>
<evidence type="ECO:0000256" key="1">
    <source>
        <dbReference type="ARBA" id="ARBA00000085"/>
    </source>
</evidence>
<evidence type="ECO:0000313" key="14">
    <source>
        <dbReference type="Proteomes" id="UP001524586"/>
    </source>
</evidence>
<keyword evidence="3" id="KW-0597">Phosphoprotein</keyword>
<dbReference type="Pfam" id="PF02518">
    <property type="entry name" value="HATPase_c"/>
    <property type="match status" value="1"/>
</dbReference>
<dbReference type="CDD" id="cd00130">
    <property type="entry name" value="PAS"/>
    <property type="match status" value="1"/>
</dbReference>
<dbReference type="PROSITE" id="PS50112">
    <property type="entry name" value="PAS"/>
    <property type="match status" value="1"/>
</dbReference>
<dbReference type="PROSITE" id="PS50109">
    <property type="entry name" value="HIS_KIN"/>
    <property type="match status" value="1"/>
</dbReference>
<evidence type="ECO:0000259" key="12">
    <source>
        <dbReference type="PROSITE" id="PS50113"/>
    </source>
</evidence>
<keyword evidence="9" id="KW-0472">Membrane</keyword>
<evidence type="ECO:0000256" key="4">
    <source>
        <dbReference type="ARBA" id="ARBA00022679"/>
    </source>
</evidence>
<dbReference type="Proteomes" id="UP001524586">
    <property type="component" value="Unassembled WGS sequence"/>
</dbReference>
<proteinExistence type="predicted"/>
<feature type="domain" description="Histidine kinase" evidence="10">
    <location>
        <begin position="229"/>
        <end position="475"/>
    </location>
</feature>
<comment type="caution">
    <text evidence="13">The sequence shown here is derived from an EMBL/GenBank/DDBJ whole genome shotgun (WGS) entry which is preliminary data.</text>
</comment>
<dbReference type="SMART" id="SM00091">
    <property type="entry name" value="PAS"/>
    <property type="match status" value="1"/>
</dbReference>
<keyword evidence="7" id="KW-0067">ATP-binding</keyword>
<dbReference type="InterPro" id="IPR003594">
    <property type="entry name" value="HATPase_dom"/>
</dbReference>
<dbReference type="EMBL" id="JANIBK010000023">
    <property type="protein sequence ID" value="MCQ8128102.1"/>
    <property type="molecule type" value="Genomic_DNA"/>
</dbReference>
<reference evidence="13 14" key="1">
    <citation type="submission" date="2022-07" db="EMBL/GenBank/DDBJ databases">
        <title>Methylomonas rivi sp. nov., Methylomonas rosea sp. nov., Methylomonas aureus sp. nov. and Methylomonas subterranea sp. nov., four novel methanotrophs isolated from a freshwater creek and the deep terrestrial subsurface.</title>
        <authorList>
            <person name="Abin C."/>
            <person name="Sankaranarayanan K."/>
            <person name="Garner C."/>
            <person name="Sindelar R."/>
            <person name="Kotary K."/>
            <person name="Garner R."/>
            <person name="Barclay S."/>
            <person name="Lawson P."/>
            <person name="Krumholz L."/>
        </authorList>
    </citation>
    <scope>NUCLEOTIDE SEQUENCE [LARGE SCALE GENOMIC DNA]</scope>
    <source>
        <strain evidence="13 14">WSC-6</strain>
    </source>
</reference>
<gene>
    <name evidence="13" type="ORF">NP596_06485</name>
</gene>
<evidence type="ECO:0000256" key="7">
    <source>
        <dbReference type="ARBA" id="ARBA00022840"/>
    </source>
</evidence>
<dbReference type="CDD" id="cd00082">
    <property type="entry name" value="HisKA"/>
    <property type="match status" value="1"/>
</dbReference>
<keyword evidence="6" id="KW-0418">Kinase</keyword>
<evidence type="ECO:0000256" key="6">
    <source>
        <dbReference type="ARBA" id="ARBA00022777"/>
    </source>
</evidence>
<dbReference type="RefSeq" id="WP_256614471.1">
    <property type="nucleotide sequence ID" value="NZ_JANIBK010000023.1"/>
</dbReference>
<evidence type="ECO:0000256" key="3">
    <source>
        <dbReference type="ARBA" id="ARBA00022553"/>
    </source>
</evidence>